<reference evidence="2" key="1">
    <citation type="journal article" date="2019" name="Int. J. Syst. Evol. Microbiol.">
        <title>The Global Catalogue of Microorganisms (GCM) 10K type strain sequencing project: providing services to taxonomists for standard genome sequencing and annotation.</title>
        <authorList>
            <consortium name="The Broad Institute Genomics Platform"/>
            <consortium name="The Broad Institute Genome Sequencing Center for Infectious Disease"/>
            <person name="Wu L."/>
            <person name="Ma J."/>
        </authorList>
    </citation>
    <scope>NUCLEOTIDE SEQUENCE [LARGE SCALE GENOMIC DNA]</scope>
    <source>
        <strain evidence="2">JCM 19129</strain>
    </source>
</reference>
<comment type="caution">
    <text evidence="1">The sequence shown here is derived from an EMBL/GenBank/DDBJ whole genome shotgun (WGS) entry which is preliminary data.</text>
</comment>
<accession>A0ABP9G6A7</accession>
<keyword evidence="2" id="KW-1185">Reference proteome</keyword>
<name>A0ABP9G6A7_9MICC</name>
<evidence type="ECO:0000313" key="2">
    <source>
        <dbReference type="Proteomes" id="UP001500368"/>
    </source>
</evidence>
<protein>
    <submittedName>
        <fullName evidence="1">Uncharacterized protein</fullName>
    </submittedName>
</protein>
<evidence type="ECO:0000313" key="1">
    <source>
        <dbReference type="EMBL" id="GAA4923694.1"/>
    </source>
</evidence>
<proteinExistence type="predicted"/>
<organism evidence="1 2">
    <name type="scientific">Nesterenkonia rhizosphaerae</name>
    <dbReference type="NCBI Taxonomy" id="1348272"/>
    <lineage>
        <taxon>Bacteria</taxon>
        <taxon>Bacillati</taxon>
        <taxon>Actinomycetota</taxon>
        <taxon>Actinomycetes</taxon>
        <taxon>Micrococcales</taxon>
        <taxon>Micrococcaceae</taxon>
        <taxon>Nesterenkonia</taxon>
    </lineage>
</organism>
<dbReference type="Proteomes" id="UP001500368">
    <property type="component" value="Unassembled WGS sequence"/>
</dbReference>
<dbReference type="EMBL" id="BAABLW010000007">
    <property type="protein sequence ID" value="GAA4923694.1"/>
    <property type="molecule type" value="Genomic_DNA"/>
</dbReference>
<sequence>MTPMRPGSVTQAPVMERAAISDIIRFTRTFLDGYGIFDSTPEIEDDTVSFTLPQGVVGNGISTTLTFSVDYRGDDVLVTANEGQKTDTYRIDFDGSASSLATWIRLHVAAWIAAARQY</sequence>
<gene>
    <name evidence="1" type="ORF">GCM10025790_21060</name>
</gene>